<sequence length="175" mass="18047">MHACEGRARQALKTRIGGGAAVLAVACDDALSTSLVQRRAGGLMAWAIYELQVRARVPGAAAGAAATCRSRSPSIGAPRLAVTNRAWVPLRTQGGGGPGRGVLCLLRCDGALESRQAIAGVSNKEKPVQLSQQELVDCMRRATAVPAAKPSALSIGSRSVAISIAVGDNNKDFMD</sequence>
<dbReference type="Proteomes" id="UP000275267">
    <property type="component" value="Unassembled WGS sequence"/>
</dbReference>
<organism evidence="1 2">
    <name type="scientific">Panicum miliaceum</name>
    <name type="common">Proso millet</name>
    <name type="synonym">Broomcorn millet</name>
    <dbReference type="NCBI Taxonomy" id="4540"/>
    <lineage>
        <taxon>Eukaryota</taxon>
        <taxon>Viridiplantae</taxon>
        <taxon>Streptophyta</taxon>
        <taxon>Embryophyta</taxon>
        <taxon>Tracheophyta</taxon>
        <taxon>Spermatophyta</taxon>
        <taxon>Magnoliopsida</taxon>
        <taxon>Liliopsida</taxon>
        <taxon>Poales</taxon>
        <taxon>Poaceae</taxon>
        <taxon>PACMAD clade</taxon>
        <taxon>Panicoideae</taxon>
        <taxon>Panicodae</taxon>
        <taxon>Paniceae</taxon>
        <taxon>Panicinae</taxon>
        <taxon>Panicum</taxon>
        <taxon>Panicum sect. Panicum</taxon>
    </lineage>
</organism>
<evidence type="ECO:0000313" key="1">
    <source>
        <dbReference type="EMBL" id="RLN16616.1"/>
    </source>
</evidence>
<comment type="caution">
    <text evidence="1">The sequence shown here is derived from an EMBL/GenBank/DDBJ whole genome shotgun (WGS) entry which is preliminary data.</text>
</comment>
<evidence type="ECO:0000313" key="2">
    <source>
        <dbReference type="Proteomes" id="UP000275267"/>
    </source>
</evidence>
<proteinExistence type="predicted"/>
<protein>
    <submittedName>
        <fullName evidence="1">Uncharacterized protein</fullName>
    </submittedName>
</protein>
<name>A0A3L6S9N5_PANMI</name>
<dbReference type="AlphaFoldDB" id="A0A3L6S9N5"/>
<dbReference type="PROSITE" id="PS51257">
    <property type="entry name" value="PROKAR_LIPOPROTEIN"/>
    <property type="match status" value="1"/>
</dbReference>
<dbReference type="EMBL" id="PQIB02000005">
    <property type="protein sequence ID" value="RLN16616.1"/>
    <property type="molecule type" value="Genomic_DNA"/>
</dbReference>
<keyword evidence="2" id="KW-1185">Reference proteome</keyword>
<gene>
    <name evidence="1" type="ORF">C2845_PM02G43200</name>
</gene>
<accession>A0A3L6S9N5</accession>
<reference evidence="2" key="1">
    <citation type="journal article" date="2019" name="Nat. Commun.">
        <title>The genome of broomcorn millet.</title>
        <authorList>
            <person name="Zou C."/>
            <person name="Miki D."/>
            <person name="Li D."/>
            <person name="Tang Q."/>
            <person name="Xiao L."/>
            <person name="Rajput S."/>
            <person name="Deng P."/>
            <person name="Jia W."/>
            <person name="Huang R."/>
            <person name="Zhang M."/>
            <person name="Sun Y."/>
            <person name="Hu J."/>
            <person name="Fu X."/>
            <person name="Schnable P.S."/>
            <person name="Li F."/>
            <person name="Zhang H."/>
            <person name="Feng B."/>
            <person name="Zhu X."/>
            <person name="Liu R."/>
            <person name="Schnable J.C."/>
            <person name="Zhu J.-K."/>
            <person name="Zhang H."/>
        </authorList>
    </citation>
    <scope>NUCLEOTIDE SEQUENCE [LARGE SCALE GENOMIC DNA]</scope>
</reference>